<accession>A0A6A4TNN4</accession>
<reference evidence="1 2" key="1">
    <citation type="submission" date="2019-06" db="EMBL/GenBank/DDBJ databases">
        <title>Draft genomes of female and male turbot (Scophthalmus maximus).</title>
        <authorList>
            <person name="Xu H."/>
            <person name="Xu X.-W."/>
            <person name="Shao C."/>
            <person name="Chen S."/>
        </authorList>
    </citation>
    <scope>NUCLEOTIDE SEQUENCE [LARGE SCALE GENOMIC DNA]</scope>
    <source>
        <strain evidence="1">Ysfricsl-2016a</strain>
        <tissue evidence="1">Blood</tissue>
    </source>
</reference>
<evidence type="ECO:0000313" key="1">
    <source>
        <dbReference type="EMBL" id="KAF0046885.1"/>
    </source>
</evidence>
<protein>
    <submittedName>
        <fullName evidence="1">Uncharacterized protein</fullName>
    </submittedName>
</protein>
<proteinExistence type="predicted"/>
<dbReference type="EMBL" id="VEVO01000001">
    <property type="protein sequence ID" value="KAF0046885.1"/>
    <property type="molecule type" value="Genomic_DNA"/>
</dbReference>
<comment type="caution">
    <text evidence="1">The sequence shown here is derived from an EMBL/GenBank/DDBJ whole genome shotgun (WGS) entry which is preliminary data.</text>
</comment>
<dbReference type="AlphaFoldDB" id="A0A6A4TNN4"/>
<gene>
    <name evidence="1" type="ORF">F2P81_000518</name>
</gene>
<organism evidence="1 2">
    <name type="scientific">Scophthalmus maximus</name>
    <name type="common">Turbot</name>
    <name type="synonym">Psetta maxima</name>
    <dbReference type="NCBI Taxonomy" id="52904"/>
    <lineage>
        <taxon>Eukaryota</taxon>
        <taxon>Metazoa</taxon>
        <taxon>Chordata</taxon>
        <taxon>Craniata</taxon>
        <taxon>Vertebrata</taxon>
        <taxon>Euteleostomi</taxon>
        <taxon>Actinopterygii</taxon>
        <taxon>Neopterygii</taxon>
        <taxon>Teleostei</taxon>
        <taxon>Neoteleostei</taxon>
        <taxon>Acanthomorphata</taxon>
        <taxon>Carangaria</taxon>
        <taxon>Pleuronectiformes</taxon>
        <taxon>Pleuronectoidei</taxon>
        <taxon>Scophthalmidae</taxon>
        <taxon>Scophthalmus</taxon>
    </lineage>
</organism>
<dbReference type="Proteomes" id="UP000438429">
    <property type="component" value="Unassembled WGS sequence"/>
</dbReference>
<name>A0A6A4TNN4_SCOMX</name>
<evidence type="ECO:0000313" key="2">
    <source>
        <dbReference type="Proteomes" id="UP000438429"/>
    </source>
</evidence>
<sequence length="139" mass="15269">MRLTLRASGDLDIISCPSSKRHQTRCCIQNQITEPGPKCGVCECSLHCILQEDKEHLNRSCAAAAIPPNNTAWPWLTQLLRVHLKLRERLDECESDLLAIYPTVCIALKDLCPDDSLSSIHTDGAYAGPRSAKIGDGNS</sequence>